<keyword evidence="3 5" id="KW-0067">ATP-binding</keyword>
<evidence type="ECO:0000256" key="5">
    <source>
        <dbReference type="PROSITE-ProRule" id="PRU00283"/>
    </source>
</evidence>
<dbReference type="AlphaFoldDB" id="A0A0J0XZL8"/>
<dbReference type="InterPro" id="IPR001752">
    <property type="entry name" value="Kinesin_motor_dom"/>
</dbReference>
<evidence type="ECO:0000313" key="8">
    <source>
        <dbReference type="EMBL" id="KLT46488.1"/>
    </source>
</evidence>
<dbReference type="GeneID" id="28982274"/>
<dbReference type="SUPFAM" id="SSF52540">
    <property type="entry name" value="P-loop containing nucleoside triphosphate hydrolases"/>
    <property type="match status" value="1"/>
</dbReference>
<keyword evidence="2 5" id="KW-0547">Nucleotide-binding</keyword>
<feature type="compositionally biased region" description="Basic and acidic residues" evidence="6">
    <location>
        <begin position="233"/>
        <end position="276"/>
    </location>
</feature>
<protein>
    <submittedName>
        <fullName evidence="8">Kinesin-domain-containing protein</fullName>
    </submittedName>
</protein>
<keyword evidence="1" id="KW-0493">Microtubule</keyword>
<evidence type="ECO:0000256" key="4">
    <source>
        <dbReference type="ARBA" id="ARBA00023175"/>
    </source>
</evidence>
<dbReference type="Gene3D" id="3.40.850.10">
    <property type="entry name" value="Kinesin motor domain"/>
    <property type="match status" value="1"/>
</dbReference>
<dbReference type="SMART" id="SM00129">
    <property type="entry name" value="KISc"/>
    <property type="match status" value="1"/>
</dbReference>
<feature type="binding site" evidence="5">
    <location>
        <begin position="498"/>
        <end position="505"/>
    </location>
    <ligand>
        <name>ATP</name>
        <dbReference type="ChEBI" id="CHEBI:30616"/>
    </ligand>
</feature>
<dbReference type="GO" id="GO:0007018">
    <property type="term" value="P:microtubule-based movement"/>
    <property type="evidence" value="ECO:0007669"/>
    <property type="project" value="InterPro"/>
</dbReference>
<proteinExistence type="inferred from homology"/>
<dbReference type="RefSeq" id="XP_018282979.1">
    <property type="nucleotide sequence ID" value="XM_018421671.1"/>
</dbReference>
<name>A0A0J0XZL8_9TREE</name>
<dbReference type="EMBL" id="KQ087177">
    <property type="protein sequence ID" value="KLT46488.1"/>
    <property type="molecule type" value="Genomic_DNA"/>
</dbReference>
<accession>A0A0J0XZL8</accession>
<dbReference type="GO" id="GO:0003777">
    <property type="term" value="F:microtubule motor activity"/>
    <property type="evidence" value="ECO:0007669"/>
    <property type="project" value="InterPro"/>
</dbReference>
<dbReference type="Proteomes" id="UP000053611">
    <property type="component" value="Unassembled WGS sequence"/>
</dbReference>
<keyword evidence="9" id="KW-1185">Reference proteome</keyword>
<feature type="domain" description="Kinesin motor" evidence="7">
    <location>
        <begin position="400"/>
        <end position="745"/>
    </location>
</feature>
<dbReference type="PRINTS" id="PR00380">
    <property type="entry name" value="KINESINHEAVY"/>
</dbReference>
<dbReference type="CDD" id="cd01366">
    <property type="entry name" value="KISc_C_terminal"/>
    <property type="match status" value="1"/>
</dbReference>
<evidence type="ECO:0000256" key="3">
    <source>
        <dbReference type="ARBA" id="ARBA00022840"/>
    </source>
</evidence>
<evidence type="ECO:0000259" key="7">
    <source>
        <dbReference type="PROSITE" id="PS50067"/>
    </source>
</evidence>
<keyword evidence="4 5" id="KW-0505">Motor protein</keyword>
<dbReference type="GO" id="GO:0005524">
    <property type="term" value="F:ATP binding"/>
    <property type="evidence" value="ECO:0007669"/>
    <property type="project" value="UniProtKB-UniRule"/>
</dbReference>
<dbReference type="OrthoDB" id="3176171at2759"/>
<reference evidence="8 9" key="1">
    <citation type="submission" date="2015-03" db="EMBL/GenBank/DDBJ databases">
        <title>Genomics and transcriptomics of the oil-accumulating basidiomycete yeast T. oleaginosus allow insights into substrate utilization and the diverse evolutionary trajectories of mating systems in fungi.</title>
        <authorList>
            <consortium name="DOE Joint Genome Institute"/>
            <person name="Kourist R."/>
            <person name="Kracht O."/>
            <person name="Bracharz F."/>
            <person name="Lipzen A."/>
            <person name="Nolan M."/>
            <person name="Ohm R."/>
            <person name="Grigoriev I."/>
            <person name="Sun S."/>
            <person name="Heitman J."/>
            <person name="Bruck T."/>
            <person name="Nowrousian M."/>
        </authorList>
    </citation>
    <scope>NUCLEOTIDE SEQUENCE [LARGE SCALE GENOMIC DNA]</scope>
    <source>
        <strain evidence="8 9">IBC0246</strain>
    </source>
</reference>
<dbReference type="GO" id="GO:0005874">
    <property type="term" value="C:microtubule"/>
    <property type="evidence" value="ECO:0007669"/>
    <property type="project" value="UniProtKB-KW"/>
</dbReference>
<feature type="region of interest" description="Disordered" evidence="6">
    <location>
        <begin position="230"/>
        <end position="276"/>
    </location>
</feature>
<evidence type="ECO:0000313" key="9">
    <source>
        <dbReference type="Proteomes" id="UP000053611"/>
    </source>
</evidence>
<sequence length="755" mass="81212">MAEEQENIPPSSPPASRLPAPAKATGIPLPAGKPLAAATTVVGKRKSPTADLPPAKRLSGGGTTGIKPPAKARAAAAAAAPPTRPETRSSSRNGMRPATAAGARTAPARPPAATRPAARPPATRAPATKPAPKPATKTAPAKPPVAVRPRAGIGATAATARRPGAPSRPAARGSASSTQSSQDDPDKLREYMGDFGKTITDNIQALLEQERERLAALQGHRAEMQTTLLTAQSEEREARRALANASEEKAAMAARHTREVEDLERQLERREREKRALEDELARNLDELSRERAVARELRTELAEQARRHMGLNAQLTAAQAHATLLQAEVERAEIAVSASKAEAEGYRKRCEEADLGAEERIRLAQAECERRVAEIEDELRAAESIRRKLHNQVQELKGNIRVFARVRPALAHERDAPDGLADIAYCDERVAAETGQSHLTVRSRSESAMGKEREQAITFNFDKVFQPKHGQREVFEEISMLAQSVLDGYNVCIFAYGQTGSGKSWTMEGGEGLHAGMIPRAIDMIFAESAKLKDRGWTYAMEGSFLEVYNDEINDLLGSGQFDTKKHEIKIDKDKMTVTDTVSLPLANPAQVSSLLEKARSRRAVAATLMNERSSRSHSVFALKVRGWNDATGEESEGILNLVDLAGSERLASSGADKDAVRLKETININKSLSALADVISALGQGAGAAAAHVPYRNSTLTRLLQTSLSGSSKTLMLCNISPLAAHLGETVCSLRFATKVNSTPAGTARRNLK</sequence>
<organism evidence="8 9">
    <name type="scientific">Cutaneotrichosporon oleaginosum</name>
    <dbReference type="NCBI Taxonomy" id="879819"/>
    <lineage>
        <taxon>Eukaryota</taxon>
        <taxon>Fungi</taxon>
        <taxon>Dikarya</taxon>
        <taxon>Basidiomycota</taxon>
        <taxon>Agaricomycotina</taxon>
        <taxon>Tremellomycetes</taxon>
        <taxon>Trichosporonales</taxon>
        <taxon>Trichosporonaceae</taxon>
        <taxon>Cutaneotrichosporon</taxon>
    </lineage>
</organism>
<dbReference type="PROSITE" id="PS50067">
    <property type="entry name" value="KINESIN_MOTOR_2"/>
    <property type="match status" value="1"/>
</dbReference>
<feature type="region of interest" description="Disordered" evidence="6">
    <location>
        <begin position="1"/>
        <end position="192"/>
    </location>
</feature>
<dbReference type="STRING" id="879819.A0A0J0XZL8"/>
<dbReference type="PANTHER" id="PTHR47972">
    <property type="entry name" value="KINESIN-LIKE PROTEIN KLP-3"/>
    <property type="match status" value="1"/>
</dbReference>
<evidence type="ECO:0000256" key="6">
    <source>
        <dbReference type="SAM" id="MobiDB-lite"/>
    </source>
</evidence>
<evidence type="ECO:0000256" key="2">
    <source>
        <dbReference type="ARBA" id="ARBA00022741"/>
    </source>
</evidence>
<dbReference type="InterPro" id="IPR036961">
    <property type="entry name" value="Kinesin_motor_dom_sf"/>
</dbReference>
<dbReference type="GO" id="GO:0008017">
    <property type="term" value="F:microtubule binding"/>
    <property type="evidence" value="ECO:0007669"/>
    <property type="project" value="InterPro"/>
</dbReference>
<dbReference type="Pfam" id="PF00225">
    <property type="entry name" value="Kinesin"/>
    <property type="match status" value="1"/>
</dbReference>
<dbReference type="InterPro" id="IPR027640">
    <property type="entry name" value="Kinesin-like_fam"/>
</dbReference>
<dbReference type="PANTHER" id="PTHR47972:SF45">
    <property type="entry name" value="PROTEIN CLARET SEGREGATIONAL"/>
    <property type="match status" value="1"/>
</dbReference>
<evidence type="ECO:0000256" key="1">
    <source>
        <dbReference type="ARBA" id="ARBA00022701"/>
    </source>
</evidence>
<gene>
    <name evidence="8" type="ORF">CC85DRAFT_281595</name>
</gene>
<dbReference type="InterPro" id="IPR027417">
    <property type="entry name" value="P-loop_NTPase"/>
</dbReference>
<feature type="compositionally biased region" description="Low complexity" evidence="6">
    <location>
        <begin position="96"/>
        <end position="178"/>
    </location>
</feature>
<comment type="similarity">
    <text evidence="5">Belongs to the TRAFAC class myosin-kinesin ATPase superfamily. Kinesin family.</text>
</comment>
<feature type="compositionally biased region" description="Low complexity" evidence="6">
    <location>
        <begin position="67"/>
        <end position="81"/>
    </location>
</feature>